<dbReference type="Proteomes" id="UP000050342">
    <property type="component" value="Unassembled WGS sequence"/>
</dbReference>
<proteinExistence type="predicted"/>
<evidence type="ECO:0000313" key="2">
    <source>
        <dbReference type="Proteomes" id="UP000050342"/>
    </source>
</evidence>
<name>A0A0Q0YXU5_9PSED</name>
<sequence length="160" mass="18098">MAIPSPAPTLRALSDLDYYDCRSVLLPVQITPLEAWNIMTSGSGLPMRLAFRIRDGISSLFGVKRIGGFSGVDRKEVHPGDYLDFFLVEHSASDMLVLTERDRHLDVMICLSITDRMFTITSSVVTHNLFGRSYMVPVGPAHKVIINRYFKRLQQKLGRR</sequence>
<dbReference type="Pfam" id="PF11066">
    <property type="entry name" value="DUF2867"/>
    <property type="match status" value="1"/>
</dbReference>
<comment type="caution">
    <text evidence="1">The sequence shown here is derived from an EMBL/GenBank/DDBJ whole genome shotgun (WGS) entry which is preliminary data.</text>
</comment>
<evidence type="ECO:0008006" key="3">
    <source>
        <dbReference type="Google" id="ProtNLM"/>
    </source>
</evidence>
<gene>
    <name evidence="1" type="ORF">AQS70_07545</name>
</gene>
<accession>A0A0Q0YXU5</accession>
<keyword evidence="2" id="KW-1185">Reference proteome</keyword>
<protein>
    <recommendedName>
        <fullName evidence="3">DUF2867 domain-containing protein</fullName>
    </recommendedName>
</protein>
<reference evidence="1 2" key="1">
    <citation type="submission" date="2015-10" db="EMBL/GenBank/DDBJ databases">
        <title>Pseudomonas helleri sp. nov. and Pseudomonas weihenstephanensis sp. nov., isolated from raw cows milk.</title>
        <authorList>
            <person name="Von Neubeck M."/>
            <person name="Huptas C."/>
            <person name="Wenning M."/>
            <person name="Scherer S."/>
        </authorList>
    </citation>
    <scope>NUCLEOTIDE SEQUENCE [LARGE SCALE GENOMIC DNA]</scope>
    <source>
        <strain evidence="1 2">BSTT44</strain>
    </source>
</reference>
<dbReference type="InterPro" id="IPR021295">
    <property type="entry name" value="DUF2867"/>
</dbReference>
<evidence type="ECO:0000313" key="1">
    <source>
        <dbReference type="EMBL" id="KQB54454.1"/>
    </source>
</evidence>
<dbReference type="OrthoDB" id="7058586at2"/>
<dbReference type="RefSeq" id="WP_055102171.1">
    <property type="nucleotide sequence ID" value="NZ_LLWH01000079.1"/>
</dbReference>
<dbReference type="EMBL" id="LLWH01000079">
    <property type="protein sequence ID" value="KQB54454.1"/>
    <property type="molecule type" value="Genomic_DNA"/>
</dbReference>
<organism evidence="1 2">
    <name type="scientific">Pseudomonas endophytica</name>
    <dbReference type="NCBI Taxonomy" id="1563157"/>
    <lineage>
        <taxon>Bacteria</taxon>
        <taxon>Pseudomonadati</taxon>
        <taxon>Pseudomonadota</taxon>
        <taxon>Gammaproteobacteria</taxon>
        <taxon>Pseudomonadales</taxon>
        <taxon>Pseudomonadaceae</taxon>
        <taxon>Pseudomonas</taxon>
    </lineage>
</organism>
<dbReference type="AlphaFoldDB" id="A0A0Q0YXU5"/>